<name>A0A518BGV7_9BACT</name>
<keyword evidence="1" id="KW-0472">Membrane</keyword>
<accession>A0A518BGV7</accession>
<feature type="transmembrane region" description="Helical" evidence="1">
    <location>
        <begin position="12"/>
        <end position="31"/>
    </location>
</feature>
<evidence type="ECO:0000256" key="1">
    <source>
        <dbReference type="SAM" id="Phobius"/>
    </source>
</evidence>
<keyword evidence="1" id="KW-1133">Transmembrane helix</keyword>
<keyword evidence="1" id="KW-0812">Transmembrane</keyword>
<sequence length="68" mass="7071">MDDGRELKSFVRGFVAPLLLVLGGGGLLALARATDSTIIGVAGIAFVGVGLVWMFISCVRNGIDFFGL</sequence>
<feature type="transmembrane region" description="Helical" evidence="1">
    <location>
        <begin position="37"/>
        <end position="56"/>
    </location>
</feature>
<dbReference type="RefSeq" id="WP_145063563.1">
    <property type="nucleotide sequence ID" value="NZ_CP036287.1"/>
</dbReference>
<dbReference type="AlphaFoldDB" id="A0A518BGV7"/>
<protein>
    <submittedName>
        <fullName evidence="2">Uncharacterized protein</fullName>
    </submittedName>
</protein>
<organism evidence="2 3">
    <name type="scientific">Engelhardtia mirabilis</name>
    <dbReference type="NCBI Taxonomy" id="2528011"/>
    <lineage>
        <taxon>Bacteria</taxon>
        <taxon>Pseudomonadati</taxon>
        <taxon>Planctomycetota</taxon>
        <taxon>Planctomycetia</taxon>
        <taxon>Planctomycetia incertae sedis</taxon>
        <taxon>Engelhardtia</taxon>
    </lineage>
</organism>
<gene>
    <name evidence="2" type="ORF">Pla133_12770</name>
</gene>
<dbReference type="Proteomes" id="UP000316921">
    <property type="component" value="Chromosome"/>
</dbReference>
<evidence type="ECO:0000313" key="3">
    <source>
        <dbReference type="Proteomes" id="UP000316921"/>
    </source>
</evidence>
<dbReference type="KEGG" id="pbap:Pla133_12770"/>
<reference evidence="2 3" key="1">
    <citation type="submission" date="2019-02" db="EMBL/GenBank/DDBJ databases">
        <title>Deep-cultivation of Planctomycetes and their phenomic and genomic characterization uncovers novel biology.</title>
        <authorList>
            <person name="Wiegand S."/>
            <person name="Jogler M."/>
            <person name="Boedeker C."/>
            <person name="Pinto D."/>
            <person name="Vollmers J."/>
            <person name="Rivas-Marin E."/>
            <person name="Kohn T."/>
            <person name="Peeters S.H."/>
            <person name="Heuer A."/>
            <person name="Rast P."/>
            <person name="Oberbeckmann S."/>
            <person name="Bunk B."/>
            <person name="Jeske O."/>
            <person name="Meyerdierks A."/>
            <person name="Storesund J.E."/>
            <person name="Kallscheuer N."/>
            <person name="Luecker S."/>
            <person name="Lage O.M."/>
            <person name="Pohl T."/>
            <person name="Merkel B.J."/>
            <person name="Hornburger P."/>
            <person name="Mueller R.-W."/>
            <person name="Bruemmer F."/>
            <person name="Labrenz M."/>
            <person name="Spormann A.M."/>
            <person name="Op den Camp H."/>
            <person name="Overmann J."/>
            <person name="Amann R."/>
            <person name="Jetten M.S.M."/>
            <person name="Mascher T."/>
            <person name="Medema M.H."/>
            <person name="Devos D.P."/>
            <person name="Kaster A.-K."/>
            <person name="Ovreas L."/>
            <person name="Rohde M."/>
            <person name="Galperin M.Y."/>
            <person name="Jogler C."/>
        </authorList>
    </citation>
    <scope>NUCLEOTIDE SEQUENCE [LARGE SCALE GENOMIC DNA]</scope>
    <source>
        <strain evidence="2 3">Pla133</strain>
    </source>
</reference>
<proteinExistence type="predicted"/>
<evidence type="ECO:0000313" key="2">
    <source>
        <dbReference type="EMBL" id="QDU66211.1"/>
    </source>
</evidence>
<dbReference type="EMBL" id="CP036287">
    <property type="protein sequence ID" value="QDU66211.1"/>
    <property type="molecule type" value="Genomic_DNA"/>
</dbReference>
<keyword evidence="3" id="KW-1185">Reference proteome</keyword>